<protein>
    <submittedName>
        <fullName evidence="3">Uncharacterized protein LOC105852082</fullName>
    </submittedName>
</protein>
<sequence>MPIPSFVPEDNISPIADHSPSQPLTYVASRHTSISANPPPSTHVAISNKTQGSRCSNSSHGVALDGRTMIWPDARGWLPCRVASRALTSVITSQYVDPYPSWRAISKLTLERWFDKFGEKVAWLPEHNFQIKNIFNTKGSMRLSDMLMQARKKRKCPTWMGESVWNDLEKIWMDPSYKEISNRAKKNRASSKGGVVHTGGSISIAEHTIRMAEELGRDPTLDEVFLKTHTKKKDNSWVDERAKKTYETFQGKLQQASKGGEASSSCSQVVNAEARLDMWVQSVGGKNKGRIYGAGDRSSLYRPGVASLVPDSRPSRGCANFLSQQSNEIAAQIAAFEERAKAAKHEAREELRKVEQRQQEEVQQTEQRTTKLQMQLATLAKSVASI</sequence>
<reference evidence="3" key="2">
    <citation type="submission" date="2025-08" db="UniProtKB">
        <authorList>
            <consortium name="RefSeq"/>
        </authorList>
    </citation>
    <scope>IDENTIFICATION</scope>
    <source>
        <tissue evidence="3">Etiolated seedlings</tissue>
    </source>
</reference>
<dbReference type="STRING" id="3827.A0A3Q7XRZ4"/>
<dbReference type="Proteomes" id="UP000087171">
    <property type="component" value="Chromosome Ca5"/>
</dbReference>
<dbReference type="AlphaFoldDB" id="A0A3Q7XRZ4"/>
<dbReference type="Pfam" id="PF03004">
    <property type="entry name" value="Transposase_24"/>
    <property type="match status" value="1"/>
</dbReference>
<gene>
    <name evidence="3" type="primary">LOC105852082</name>
</gene>
<dbReference type="OrthoDB" id="1429956at2759"/>
<feature type="region of interest" description="Disordered" evidence="1">
    <location>
        <begin position="347"/>
        <end position="368"/>
    </location>
</feature>
<organism evidence="2 3">
    <name type="scientific">Cicer arietinum</name>
    <name type="common">Chickpea</name>
    <name type="synonym">Garbanzo</name>
    <dbReference type="NCBI Taxonomy" id="3827"/>
    <lineage>
        <taxon>Eukaryota</taxon>
        <taxon>Viridiplantae</taxon>
        <taxon>Streptophyta</taxon>
        <taxon>Embryophyta</taxon>
        <taxon>Tracheophyta</taxon>
        <taxon>Spermatophyta</taxon>
        <taxon>Magnoliopsida</taxon>
        <taxon>eudicotyledons</taxon>
        <taxon>Gunneridae</taxon>
        <taxon>Pentapetalae</taxon>
        <taxon>rosids</taxon>
        <taxon>fabids</taxon>
        <taxon>Fabales</taxon>
        <taxon>Fabaceae</taxon>
        <taxon>Papilionoideae</taxon>
        <taxon>50 kb inversion clade</taxon>
        <taxon>NPAAA clade</taxon>
        <taxon>Hologalegina</taxon>
        <taxon>IRL clade</taxon>
        <taxon>Cicereae</taxon>
        <taxon>Cicer</taxon>
    </lineage>
</organism>
<reference evidence="2" key="1">
    <citation type="journal article" date="2013" name="Nat. Biotechnol.">
        <title>Draft genome sequence of chickpea (Cicer arietinum) provides a resource for trait improvement.</title>
        <authorList>
            <person name="Varshney R.K."/>
            <person name="Song C."/>
            <person name="Saxena R.K."/>
            <person name="Azam S."/>
            <person name="Yu S."/>
            <person name="Sharpe A.G."/>
            <person name="Cannon S."/>
            <person name="Baek J."/>
            <person name="Rosen B.D."/>
            <person name="Tar'an B."/>
            <person name="Millan T."/>
            <person name="Zhang X."/>
            <person name="Ramsay L.D."/>
            <person name="Iwata A."/>
            <person name="Wang Y."/>
            <person name="Nelson W."/>
            <person name="Farmer A.D."/>
            <person name="Gaur P.M."/>
            <person name="Soderlund C."/>
            <person name="Penmetsa R.V."/>
            <person name="Xu C."/>
            <person name="Bharti A.K."/>
            <person name="He W."/>
            <person name="Winter P."/>
            <person name="Zhao S."/>
            <person name="Hane J.K."/>
            <person name="Carrasquilla-Garcia N."/>
            <person name="Condie J.A."/>
            <person name="Upadhyaya H.D."/>
            <person name="Luo M.C."/>
            <person name="Thudi M."/>
            <person name="Gowda C.L."/>
            <person name="Singh N.P."/>
            <person name="Lichtenzveig J."/>
            <person name="Gali K.K."/>
            <person name="Rubio J."/>
            <person name="Nadarajan N."/>
            <person name="Dolezel J."/>
            <person name="Bansal K.C."/>
            <person name="Xu X."/>
            <person name="Edwards D."/>
            <person name="Zhang G."/>
            <person name="Kahl G."/>
            <person name="Gil J."/>
            <person name="Singh K.B."/>
            <person name="Datta S.K."/>
            <person name="Jackson S.A."/>
            <person name="Wang J."/>
            <person name="Cook D.R."/>
        </authorList>
    </citation>
    <scope>NUCLEOTIDE SEQUENCE [LARGE SCALE GENOMIC DNA]</scope>
    <source>
        <strain evidence="2">cv. CDC Frontier</strain>
    </source>
</reference>
<evidence type="ECO:0000313" key="3">
    <source>
        <dbReference type="RefSeq" id="XP_027190483.1"/>
    </source>
</evidence>
<evidence type="ECO:0000313" key="2">
    <source>
        <dbReference type="Proteomes" id="UP000087171"/>
    </source>
</evidence>
<evidence type="ECO:0000256" key="1">
    <source>
        <dbReference type="SAM" id="MobiDB-lite"/>
    </source>
</evidence>
<keyword evidence="2" id="KW-1185">Reference proteome</keyword>
<dbReference type="RefSeq" id="XP_027190483.1">
    <property type="nucleotide sequence ID" value="XM_027334682.1"/>
</dbReference>
<feature type="compositionally biased region" description="Polar residues" evidence="1">
    <location>
        <begin position="44"/>
        <end position="59"/>
    </location>
</feature>
<accession>A0A3Q7XRZ4</accession>
<name>A0A3Q7XRZ4_CICAR</name>
<feature type="region of interest" description="Disordered" evidence="1">
    <location>
        <begin position="35"/>
        <end position="59"/>
    </location>
</feature>
<proteinExistence type="predicted"/>
<dbReference type="PaxDb" id="3827-XP_004492139.1"/>
<dbReference type="InterPro" id="IPR004252">
    <property type="entry name" value="Probable_transposase_24"/>
</dbReference>
<feature type="compositionally biased region" description="Basic and acidic residues" evidence="1">
    <location>
        <begin position="347"/>
        <end position="360"/>
    </location>
</feature>